<dbReference type="InterPro" id="IPR046172">
    <property type="entry name" value="DUF6174"/>
</dbReference>
<evidence type="ECO:0000313" key="2">
    <source>
        <dbReference type="EMBL" id="CAB4745346.1"/>
    </source>
</evidence>
<feature type="region of interest" description="Disordered" evidence="1">
    <location>
        <begin position="31"/>
        <end position="59"/>
    </location>
</feature>
<reference evidence="2" key="1">
    <citation type="submission" date="2020-05" db="EMBL/GenBank/DDBJ databases">
        <authorList>
            <person name="Chiriac C."/>
            <person name="Salcher M."/>
            <person name="Ghai R."/>
            <person name="Kavagutti S V."/>
        </authorList>
    </citation>
    <scope>NUCLEOTIDE SEQUENCE</scope>
</reference>
<dbReference type="EMBL" id="CAEZYQ010000011">
    <property type="protein sequence ID" value="CAB4745346.1"/>
    <property type="molecule type" value="Genomic_DNA"/>
</dbReference>
<protein>
    <submittedName>
        <fullName evidence="2">Unannotated protein</fullName>
    </submittedName>
</protein>
<accession>A0A6J6TDT6</accession>
<sequence length="173" mass="17988">MSMLRVTSRALAAVTSGALALALAGCAGGDDVARDEPTPAGSPSSEPAPLDEPDDGGFAPTTYSYTLRISCYCPYAAVPVRVSVEGDSVVDAVFERGGGRGGATRGEQAPDLLRLSIEDVLAEAEEAEAAGAHEVTVEWPEGSEHPTEVYIDRNELAMDEEVGYTISDLDVVA</sequence>
<dbReference type="Pfam" id="PF19671">
    <property type="entry name" value="DUF6174"/>
    <property type="match status" value="1"/>
</dbReference>
<evidence type="ECO:0000256" key="1">
    <source>
        <dbReference type="SAM" id="MobiDB-lite"/>
    </source>
</evidence>
<dbReference type="AlphaFoldDB" id="A0A6J6TDT6"/>
<organism evidence="2">
    <name type="scientific">freshwater metagenome</name>
    <dbReference type="NCBI Taxonomy" id="449393"/>
    <lineage>
        <taxon>unclassified sequences</taxon>
        <taxon>metagenomes</taxon>
        <taxon>ecological metagenomes</taxon>
    </lineage>
</organism>
<dbReference type="PROSITE" id="PS51257">
    <property type="entry name" value="PROKAR_LIPOPROTEIN"/>
    <property type="match status" value="1"/>
</dbReference>
<name>A0A6J6TDT6_9ZZZZ</name>
<gene>
    <name evidence="2" type="ORF">UFOPK2761_01618</name>
</gene>
<proteinExistence type="predicted"/>